<feature type="transmembrane region" description="Helical" evidence="1">
    <location>
        <begin position="136"/>
        <end position="156"/>
    </location>
</feature>
<feature type="transmembrane region" description="Helical" evidence="1">
    <location>
        <begin position="202"/>
        <end position="223"/>
    </location>
</feature>
<feature type="transmembrane region" description="Helical" evidence="1">
    <location>
        <begin position="78"/>
        <end position="99"/>
    </location>
</feature>
<organism evidence="2 3">
    <name type="scientific">Acidithiobacillus marinus</name>
    <dbReference type="NCBI Taxonomy" id="187490"/>
    <lineage>
        <taxon>Bacteria</taxon>
        <taxon>Pseudomonadati</taxon>
        <taxon>Pseudomonadota</taxon>
        <taxon>Acidithiobacillia</taxon>
        <taxon>Acidithiobacillales</taxon>
        <taxon>Acidithiobacillaceae</taxon>
        <taxon>Acidithiobacillus</taxon>
    </lineage>
</organism>
<name>A0A2I1DPC5_9PROT</name>
<dbReference type="OrthoDB" id="5792489at2"/>
<proteinExistence type="predicted"/>
<keyword evidence="1" id="KW-0812">Transmembrane</keyword>
<dbReference type="AlphaFoldDB" id="A0A2I1DPC5"/>
<evidence type="ECO:0000313" key="2">
    <source>
        <dbReference type="EMBL" id="PKY11699.1"/>
    </source>
</evidence>
<gene>
    <name evidence="2" type="ORF">B1757_03185</name>
</gene>
<feature type="transmembrane region" description="Helical" evidence="1">
    <location>
        <begin position="177"/>
        <end position="196"/>
    </location>
</feature>
<evidence type="ECO:0000256" key="1">
    <source>
        <dbReference type="SAM" id="Phobius"/>
    </source>
</evidence>
<feature type="transmembrane region" description="Helical" evidence="1">
    <location>
        <begin position="52"/>
        <end position="72"/>
    </location>
</feature>
<keyword evidence="1" id="KW-1133">Transmembrane helix</keyword>
<accession>A0A2I1DPC5</accession>
<dbReference type="EMBL" id="MXAV01000008">
    <property type="protein sequence ID" value="PKY11699.1"/>
    <property type="molecule type" value="Genomic_DNA"/>
</dbReference>
<feature type="transmembrane region" description="Helical" evidence="1">
    <location>
        <begin position="230"/>
        <end position="250"/>
    </location>
</feature>
<protein>
    <submittedName>
        <fullName evidence="2">Cytochrome C oxidase assembly protein</fullName>
    </submittedName>
</protein>
<comment type="caution">
    <text evidence="2">The sequence shown here is derived from an EMBL/GenBank/DDBJ whole genome shotgun (WGS) entry which is preliminary data.</text>
</comment>
<keyword evidence="3" id="KW-1185">Reference proteome</keyword>
<dbReference type="Proteomes" id="UP000234329">
    <property type="component" value="Unassembled WGS sequence"/>
</dbReference>
<feature type="transmembrane region" description="Helical" evidence="1">
    <location>
        <begin position="111"/>
        <end position="130"/>
    </location>
</feature>
<keyword evidence="1" id="KW-0472">Membrane</keyword>
<sequence>MNGLKASEVGFAMVLILLGSIVEGFGYGLSLGTKWPYTRNIVLLMVRGDPEAAHRVVATLVGLVALALVILAPGISTISGLILIVVTALFGMGTLYVLAGRAPAFVHGTHGLLAYGVFLIYLTGLAYPSLDFWTYLGAMGALHALLLAVFLGGMTTGQRGFGSAIGAFVQPKKASQWTVAAHISAGLILVATLGYMMPAYPIAFYLAVGQFAVGFLLFHAVSLKPKDPGIMVAFHQSMVLLMALAIVLVWR</sequence>
<evidence type="ECO:0000313" key="3">
    <source>
        <dbReference type="Proteomes" id="UP000234329"/>
    </source>
</evidence>
<dbReference type="InParanoid" id="A0A2I1DPC5"/>
<reference evidence="2 3" key="1">
    <citation type="submission" date="2017-03" db="EMBL/GenBank/DDBJ databases">
        <title>Draft genime sequence of the acidophilic sulfur-oxidizing bacterium Acidithiobacillus sp. SH, isolated from seawater.</title>
        <authorList>
            <person name="Sharmin S."/>
            <person name="Tokuhisa M."/>
            <person name="Kanao T."/>
            <person name="Kamimura K."/>
        </authorList>
    </citation>
    <scope>NUCLEOTIDE SEQUENCE [LARGE SCALE GENOMIC DNA]</scope>
    <source>
        <strain evidence="2 3">SH</strain>
    </source>
</reference>
<feature type="transmembrane region" description="Helical" evidence="1">
    <location>
        <begin position="12"/>
        <end position="31"/>
    </location>
</feature>